<reference evidence="7 8" key="1">
    <citation type="submission" date="2018-06" db="EMBL/GenBank/DDBJ databases">
        <title>Genomic Encyclopedia of Type Strains, Phase IV (KMG-IV): sequencing the most valuable type-strain genomes for metagenomic binning, comparative biology and taxonomic classification.</title>
        <authorList>
            <person name="Goeker M."/>
        </authorList>
    </citation>
    <scope>NUCLEOTIDE SEQUENCE [LARGE SCALE GENOMIC DNA]</scope>
    <source>
        <strain evidence="7 8">DSM 24875</strain>
    </source>
</reference>
<feature type="transmembrane region" description="Helical" evidence="6">
    <location>
        <begin position="50"/>
        <end position="70"/>
    </location>
</feature>
<feature type="transmembrane region" description="Helical" evidence="6">
    <location>
        <begin position="166"/>
        <end position="188"/>
    </location>
</feature>
<sequence>MTAVPAFRDLSPRLRAHARAWLPVAVVVLLAGAFGVGSDAFFTLRNATAIAAQASTLLIACLGATFVIVMGSIDLSIGATVLLTGAVSVLALNAFGLGVGAVAVGLGLGAALGLVNGLVFAFGRIPSFVVTLGTMSVFSGVALRLLDGRAVSYRSPAFEALAIGQWIPRLPNIALIALALWAAFVVVANHTRFGRIVFAIGAGEDVARIAGLPVRRYKVYAFVVSGALAGVAGALAAARLGAAGPTLGGDLLLNSLGAIVIGGTSLSGGVGGVHRTLLGVLIIAILDDGLNLLGTDPYTQLVVKGIVIILAVLAGRGEAVETPK</sequence>
<dbReference type="PANTHER" id="PTHR32196">
    <property type="entry name" value="ABC TRANSPORTER PERMEASE PROTEIN YPHD-RELATED-RELATED"/>
    <property type="match status" value="1"/>
</dbReference>
<dbReference type="RefSeq" id="WP_113888033.1">
    <property type="nucleotide sequence ID" value="NZ_QNRK01000004.1"/>
</dbReference>
<evidence type="ECO:0000256" key="2">
    <source>
        <dbReference type="ARBA" id="ARBA00022475"/>
    </source>
</evidence>
<comment type="caution">
    <text evidence="7">The sequence shown here is derived from an EMBL/GenBank/DDBJ whole genome shotgun (WGS) entry which is preliminary data.</text>
</comment>
<evidence type="ECO:0000313" key="8">
    <source>
        <dbReference type="Proteomes" id="UP000253529"/>
    </source>
</evidence>
<evidence type="ECO:0000313" key="7">
    <source>
        <dbReference type="EMBL" id="RBP16789.1"/>
    </source>
</evidence>
<proteinExistence type="predicted"/>
<organism evidence="7 8">
    <name type="scientific">Roseiarcus fermentans</name>
    <dbReference type="NCBI Taxonomy" id="1473586"/>
    <lineage>
        <taxon>Bacteria</taxon>
        <taxon>Pseudomonadati</taxon>
        <taxon>Pseudomonadota</taxon>
        <taxon>Alphaproteobacteria</taxon>
        <taxon>Hyphomicrobiales</taxon>
        <taxon>Roseiarcaceae</taxon>
        <taxon>Roseiarcus</taxon>
    </lineage>
</organism>
<comment type="subcellular location">
    <subcellularLocation>
        <location evidence="1">Cell membrane</location>
        <topology evidence="1">Multi-pass membrane protein</topology>
    </subcellularLocation>
</comment>
<protein>
    <submittedName>
        <fullName evidence="7">Monosaccharide ABC transporter membrane protein (CUT2 family)</fullName>
    </submittedName>
</protein>
<feature type="transmembrane region" description="Helical" evidence="6">
    <location>
        <begin position="101"/>
        <end position="121"/>
    </location>
</feature>
<dbReference type="GO" id="GO:0005886">
    <property type="term" value="C:plasma membrane"/>
    <property type="evidence" value="ECO:0007669"/>
    <property type="project" value="UniProtKB-SubCell"/>
</dbReference>
<dbReference type="InterPro" id="IPR001851">
    <property type="entry name" value="ABC_transp_permease"/>
</dbReference>
<keyword evidence="5 6" id="KW-0472">Membrane</keyword>
<feature type="transmembrane region" description="Helical" evidence="6">
    <location>
        <begin position="20"/>
        <end position="44"/>
    </location>
</feature>
<dbReference type="CDD" id="cd06579">
    <property type="entry name" value="TM_PBP1_transp_AraH_like"/>
    <property type="match status" value="1"/>
</dbReference>
<keyword evidence="2" id="KW-1003">Cell membrane</keyword>
<evidence type="ECO:0000256" key="5">
    <source>
        <dbReference type="ARBA" id="ARBA00023136"/>
    </source>
</evidence>
<dbReference type="PANTHER" id="PTHR32196:SF72">
    <property type="entry name" value="RIBOSE IMPORT PERMEASE PROTEIN RBSC"/>
    <property type="match status" value="1"/>
</dbReference>
<dbReference type="Proteomes" id="UP000253529">
    <property type="component" value="Unassembled WGS sequence"/>
</dbReference>
<feature type="transmembrane region" description="Helical" evidence="6">
    <location>
        <begin position="219"/>
        <end position="238"/>
    </location>
</feature>
<keyword evidence="4 6" id="KW-1133">Transmembrane helix</keyword>
<keyword evidence="8" id="KW-1185">Reference proteome</keyword>
<feature type="transmembrane region" description="Helical" evidence="6">
    <location>
        <begin position="258"/>
        <end position="286"/>
    </location>
</feature>
<evidence type="ECO:0000256" key="6">
    <source>
        <dbReference type="SAM" id="Phobius"/>
    </source>
</evidence>
<feature type="transmembrane region" description="Helical" evidence="6">
    <location>
        <begin position="128"/>
        <end position="146"/>
    </location>
</feature>
<dbReference type="EMBL" id="QNRK01000004">
    <property type="protein sequence ID" value="RBP16789.1"/>
    <property type="molecule type" value="Genomic_DNA"/>
</dbReference>
<dbReference type="Pfam" id="PF02653">
    <property type="entry name" value="BPD_transp_2"/>
    <property type="match status" value="1"/>
</dbReference>
<feature type="transmembrane region" description="Helical" evidence="6">
    <location>
        <begin position="77"/>
        <end position="95"/>
    </location>
</feature>
<gene>
    <name evidence="7" type="ORF">DFR50_10466</name>
</gene>
<name>A0A366FSU6_9HYPH</name>
<dbReference type="GO" id="GO:0022857">
    <property type="term" value="F:transmembrane transporter activity"/>
    <property type="evidence" value="ECO:0007669"/>
    <property type="project" value="InterPro"/>
</dbReference>
<dbReference type="AlphaFoldDB" id="A0A366FSU6"/>
<evidence type="ECO:0000256" key="4">
    <source>
        <dbReference type="ARBA" id="ARBA00022989"/>
    </source>
</evidence>
<evidence type="ECO:0000256" key="1">
    <source>
        <dbReference type="ARBA" id="ARBA00004651"/>
    </source>
</evidence>
<keyword evidence="3 6" id="KW-0812">Transmembrane</keyword>
<accession>A0A366FSU6</accession>
<evidence type="ECO:0000256" key="3">
    <source>
        <dbReference type="ARBA" id="ARBA00022692"/>
    </source>
</evidence>
<dbReference type="OrthoDB" id="192433at2"/>